<evidence type="ECO:0000313" key="14">
    <source>
        <dbReference type="Proteomes" id="UP000008549"/>
    </source>
</evidence>
<keyword evidence="4" id="KW-0862">Zinc</keyword>
<dbReference type="GeneID" id="8588823"/>
<dbReference type="SMART" id="SM00355">
    <property type="entry name" value="ZnF_C2H2"/>
    <property type="match status" value="3"/>
</dbReference>
<dbReference type="EMBL" id="HE601321">
    <property type="protein sequence ID" value="CAP36739.1"/>
    <property type="molecule type" value="Genomic_DNA"/>
</dbReference>
<dbReference type="GO" id="GO:0005634">
    <property type="term" value="C:nucleus"/>
    <property type="evidence" value="ECO:0000318"/>
    <property type="project" value="GO_Central"/>
</dbReference>
<evidence type="ECO:0000256" key="2">
    <source>
        <dbReference type="ARBA" id="ARBA00022723"/>
    </source>
</evidence>
<evidence type="ECO:0000256" key="4">
    <source>
        <dbReference type="ARBA" id="ARBA00022833"/>
    </source>
</evidence>
<dbReference type="OMA" id="CVICERG"/>
<evidence type="ECO:0000256" key="5">
    <source>
        <dbReference type="ARBA" id="ARBA00023015"/>
    </source>
</evidence>
<keyword evidence="9" id="KW-0539">Nucleus</keyword>
<dbReference type="InterPro" id="IPR013088">
    <property type="entry name" value="Znf_NHR/GATA"/>
</dbReference>
<reference evidence="13 14" key="2">
    <citation type="journal article" date="2011" name="PLoS Genet.">
        <title>Caenorhabditis briggsae recombinant inbred line genotypes reveal inter-strain incompatibility and the evolution of recombination.</title>
        <authorList>
            <person name="Ross J.A."/>
            <person name="Koboldt D.C."/>
            <person name="Staisch J.E."/>
            <person name="Chamberlin H.M."/>
            <person name="Gupta B.P."/>
            <person name="Miller R.D."/>
            <person name="Baird S.E."/>
            <person name="Haag E.S."/>
        </authorList>
    </citation>
    <scope>NUCLEOTIDE SEQUENCE [LARGE SCALE GENOMIC DNA]</scope>
    <source>
        <strain evidence="13 14">AF16</strain>
    </source>
</reference>
<evidence type="ECO:0000256" key="6">
    <source>
        <dbReference type="ARBA" id="ARBA00023125"/>
    </source>
</evidence>
<keyword evidence="2" id="KW-0479">Metal-binding</keyword>
<feature type="domain" description="Nuclear receptor" evidence="12">
    <location>
        <begin position="71"/>
        <end position="149"/>
    </location>
</feature>
<keyword evidence="8" id="KW-0675">Receptor</keyword>
<keyword evidence="7" id="KW-0804">Transcription</keyword>
<name>A8XVS0_CAEBR</name>
<dbReference type="AlphaFoldDB" id="A8XVS0"/>
<dbReference type="RefSeq" id="XP_002646824.1">
    <property type="nucleotide sequence ID" value="XM_002646778.1"/>
</dbReference>
<evidence type="ECO:0000256" key="7">
    <source>
        <dbReference type="ARBA" id="ARBA00023163"/>
    </source>
</evidence>
<dbReference type="CTD" id="8588823"/>
<evidence type="ECO:0000256" key="9">
    <source>
        <dbReference type="ARBA" id="ARBA00023242"/>
    </source>
</evidence>
<evidence type="ECO:0000256" key="8">
    <source>
        <dbReference type="ARBA" id="ARBA00023170"/>
    </source>
</evidence>
<dbReference type="PROSITE" id="PS00028">
    <property type="entry name" value="ZINC_FINGER_C2H2_1"/>
    <property type="match status" value="3"/>
</dbReference>
<dbReference type="InterPro" id="IPR001628">
    <property type="entry name" value="Znf_hrmn_rcpt"/>
</dbReference>
<comment type="subcellular location">
    <subcellularLocation>
        <location evidence="1">Nucleus</location>
    </subcellularLocation>
</comment>
<feature type="domain" description="Nuclear receptor" evidence="12">
    <location>
        <begin position="162"/>
        <end position="238"/>
    </location>
</feature>
<reference evidence="13 14" key="1">
    <citation type="journal article" date="2003" name="PLoS Biol.">
        <title>The genome sequence of Caenorhabditis briggsae: a platform for comparative genomics.</title>
        <authorList>
            <person name="Stein L.D."/>
            <person name="Bao Z."/>
            <person name="Blasiar D."/>
            <person name="Blumenthal T."/>
            <person name="Brent M.R."/>
            <person name="Chen N."/>
            <person name="Chinwalla A."/>
            <person name="Clarke L."/>
            <person name="Clee C."/>
            <person name="Coghlan A."/>
            <person name="Coulson A."/>
            <person name="D'Eustachio P."/>
            <person name="Fitch D.H."/>
            <person name="Fulton L.A."/>
            <person name="Fulton R.E."/>
            <person name="Griffiths-Jones S."/>
            <person name="Harris T.W."/>
            <person name="Hillier L.W."/>
            <person name="Kamath R."/>
            <person name="Kuwabara P.E."/>
            <person name="Mardis E.R."/>
            <person name="Marra M.A."/>
            <person name="Miner T.L."/>
            <person name="Minx P."/>
            <person name="Mullikin J.C."/>
            <person name="Plumb R.W."/>
            <person name="Rogers J."/>
            <person name="Schein J.E."/>
            <person name="Sohrmann M."/>
            <person name="Spieth J."/>
            <person name="Stajich J.E."/>
            <person name="Wei C."/>
            <person name="Willey D."/>
            <person name="Wilson R.K."/>
            <person name="Durbin R."/>
            <person name="Waterston R.H."/>
        </authorList>
    </citation>
    <scope>NUCLEOTIDE SEQUENCE [LARGE SCALE GENOMIC DNA]</scope>
    <source>
        <strain evidence="13 14">AF16</strain>
    </source>
</reference>
<dbReference type="GO" id="GO:0008270">
    <property type="term" value="F:zinc ion binding"/>
    <property type="evidence" value="ECO:0007669"/>
    <property type="project" value="UniProtKB-KW"/>
</dbReference>
<feature type="domain" description="C2H2-type" evidence="11">
    <location>
        <begin position="309"/>
        <end position="336"/>
    </location>
</feature>
<dbReference type="InParanoid" id="A8XVS0"/>
<evidence type="ECO:0000313" key="13">
    <source>
        <dbReference type="EMBL" id="CAP36739.1"/>
    </source>
</evidence>
<dbReference type="PANTHER" id="PTHR45805:SF2">
    <property type="entry name" value="NUCLEAR HORMONE RECEPTOR HR3-RELATED"/>
    <property type="match status" value="1"/>
</dbReference>
<gene>
    <name evidence="13 15" type="ORF">CBG19506</name>
    <name evidence="13" type="ORF">CBG_19506</name>
</gene>
<dbReference type="PANTHER" id="PTHR45805">
    <property type="entry name" value="NUCLEAR HORMONE RECEPTOR HR3-RELATED"/>
    <property type="match status" value="1"/>
</dbReference>
<keyword evidence="5" id="KW-0805">Transcription regulation</keyword>
<evidence type="ECO:0000259" key="12">
    <source>
        <dbReference type="PROSITE" id="PS51030"/>
    </source>
</evidence>
<feature type="domain" description="C2H2-type" evidence="11">
    <location>
        <begin position="365"/>
        <end position="388"/>
    </location>
</feature>
<dbReference type="WormBase" id="CBG19506">
    <property type="protein sequence ID" value="CBP46578"/>
    <property type="gene ID" value="WBGene00038710"/>
</dbReference>
<dbReference type="Gene3D" id="3.30.160.60">
    <property type="entry name" value="Classic Zinc Finger"/>
    <property type="match status" value="2"/>
</dbReference>
<organism evidence="13 14">
    <name type="scientific">Caenorhabditis briggsae</name>
    <dbReference type="NCBI Taxonomy" id="6238"/>
    <lineage>
        <taxon>Eukaryota</taxon>
        <taxon>Metazoa</taxon>
        <taxon>Ecdysozoa</taxon>
        <taxon>Nematoda</taxon>
        <taxon>Chromadorea</taxon>
        <taxon>Rhabditida</taxon>
        <taxon>Rhabditina</taxon>
        <taxon>Rhabditomorpha</taxon>
        <taxon>Rhabditoidea</taxon>
        <taxon>Rhabditidae</taxon>
        <taxon>Peloderinae</taxon>
        <taxon>Caenorhabditis</taxon>
    </lineage>
</organism>
<dbReference type="GO" id="GO:0004879">
    <property type="term" value="F:nuclear receptor activity"/>
    <property type="evidence" value="ECO:0000318"/>
    <property type="project" value="GO_Central"/>
</dbReference>
<keyword evidence="3 10" id="KW-0863">Zinc-finger</keyword>
<dbReference type="PROSITE" id="PS51030">
    <property type="entry name" value="NUCLEAR_REC_DBD_2"/>
    <property type="match status" value="2"/>
</dbReference>
<dbReference type="SUPFAM" id="SSF57667">
    <property type="entry name" value="beta-beta-alpha zinc fingers"/>
    <property type="match status" value="1"/>
</dbReference>
<dbReference type="InterPro" id="IPR036236">
    <property type="entry name" value="Znf_C2H2_sf"/>
</dbReference>
<dbReference type="Pfam" id="PF00105">
    <property type="entry name" value="zf-C4"/>
    <property type="match status" value="3"/>
</dbReference>
<evidence type="ECO:0000256" key="3">
    <source>
        <dbReference type="ARBA" id="ARBA00022771"/>
    </source>
</evidence>
<dbReference type="GO" id="GO:0006357">
    <property type="term" value="P:regulation of transcription by RNA polymerase II"/>
    <property type="evidence" value="ECO:0000318"/>
    <property type="project" value="GO_Central"/>
</dbReference>
<dbReference type="HOGENOM" id="CLU_463249_0_0_1"/>
<evidence type="ECO:0000256" key="10">
    <source>
        <dbReference type="PROSITE-ProRule" id="PRU00042"/>
    </source>
</evidence>
<evidence type="ECO:0000256" key="1">
    <source>
        <dbReference type="ARBA" id="ARBA00004123"/>
    </source>
</evidence>
<accession>A8XVS0</accession>
<dbReference type="SUPFAM" id="SSF57716">
    <property type="entry name" value="Glucocorticoid receptor-like (DNA-binding domain)"/>
    <property type="match status" value="3"/>
</dbReference>
<keyword evidence="14" id="KW-1185">Reference proteome</keyword>
<keyword evidence="6" id="KW-0238">DNA-binding</keyword>
<dbReference type="Proteomes" id="UP000008549">
    <property type="component" value="Unassembled WGS sequence"/>
</dbReference>
<dbReference type="SMART" id="SM00399">
    <property type="entry name" value="ZnF_C4"/>
    <property type="match status" value="1"/>
</dbReference>
<dbReference type="KEGG" id="cbr:CBG_19506"/>
<dbReference type="InterPro" id="IPR013087">
    <property type="entry name" value="Znf_C2H2_type"/>
</dbReference>
<dbReference type="PROSITE" id="PS50157">
    <property type="entry name" value="ZINC_FINGER_C2H2_2"/>
    <property type="match status" value="3"/>
</dbReference>
<proteinExistence type="predicted"/>
<dbReference type="eggNOG" id="KOG1721">
    <property type="taxonomic scope" value="Eukaryota"/>
</dbReference>
<evidence type="ECO:0000259" key="11">
    <source>
        <dbReference type="PROSITE" id="PS50157"/>
    </source>
</evidence>
<dbReference type="PRINTS" id="PR00047">
    <property type="entry name" value="STROIDFINGER"/>
</dbReference>
<sequence>MSPKSRTEEEGTFYYHHKKTSDQLKCNFSKNCEINHTSRNNCQYCRFQKCLKNGFSKDDRITYSDVSVEHLGVCEICGDEATDEFNGVITCKDCLDFYRDSQFKQSIFQCSNDSNNCEISVFTRSNCKKCRFHKWSKALATAHDEYVKRKAAKNAKNVKLVKGICEICGDDEEIRMSHGVKTCESCQHFYRNHKDREDKPQCEKSGNCEIDFLTKSDCAACRLRKCLSKGMGRNETSTVVKLLSAPCAQNNWMGSKNAMDLGSSQNDENDETENNCVICERGPIKYRYLRIIAACNNCQKSTEKNREKYTCHICKVPFCARKLLLLHKAKHSGKLFKCQICENDFVRKDVLTTHMMSHIMKQPQFECPSCDSIFSEYKNLENHILDIHKKSGLMQCKICKRPVLKTSNMVCPNLDEILQLLSQSFEQVKKTSSENRDSKELSFFDFLVQEENLRKMESENSEENSVQSSTSSLSEILEIPGPCKSTTAPIQKPALETSKLANFNISRFLTPQNSQSSVQCMNTKTSPQVSAPKAPKVLVPKEMSLFDFLVEQENSASSQNFNKDTNIYFVSLDSERRKGSYFKKSSFKK</sequence>
<dbReference type="Gene3D" id="3.30.50.10">
    <property type="entry name" value="Erythroid Transcription Factor GATA-1, subunit A"/>
    <property type="match status" value="3"/>
</dbReference>
<protein>
    <submittedName>
        <fullName evidence="13">Protein CBG19506</fullName>
    </submittedName>
</protein>
<dbReference type="GO" id="GO:0000978">
    <property type="term" value="F:RNA polymerase II cis-regulatory region sequence-specific DNA binding"/>
    <property type="evidence" value="ECO:0000318"/>
    <property type="project" value="GO_Central"/>
</dbReference>
<feature type="domain" description="C2H2-type" evidence="11">
    <location>
        <begin position="336"/>
        <end position="363"/>
    </location>
</feature>
<evidence type="ECO:0000313" key="15">
    <source>
        <dbReference type="WormBase" id="CBG19506"/>
    </source>
</evidence>